<gene>
    <name evidence="2" type="ORF">HaLaN_11452</name>
</gene>
<sequence length="192" mass="19892">MAVVILNLTATKLHAAAARQLLCFFLNKCLRLARVALDPSPVASLDARRSLAGATNRARSSCLNVLDATCLAGMQSSPRLVQPFLLFSILLVVRAQPNPLPGQKPGPGGLYIGAPMPPRLPVVPPAPLPPPLSPPPGPSPAIKTNDTGACPRVLHTGCPATMGRAAVLMHPVDAQSGHILGCAAMTGSRQDD</sequence>
<accession>A0A699YY96</accession>
<evidence type="ECO:0000313" key="3">
    <source>
        <dbReference type="Proteomes" id="UP000485058"/>
    </source>
</evidence>
<evidence type="ECO:0000256" key="1">
    <source>
        <dbReference type="SAM" id="MobiDB-lite"/>
    </source>
</evidence>
<comment type="caution">
    <text evidence="2">The sequence shown here is derived from an EMBL/GenBank/DDBJ whole genome shotgun (WGS) entry which is preliminary data.</text>
</comment>
<dbReference type="Proteomes" id="UP000485058">
    <property type="component" value="Unassembled WGS sequence"/>
</dbReference>
<organism evidence="2 3">
    <name type="scientific">Haematococcus lacustris</name>
    <name type="common">Green alga</name>
    <name type="synonym">Haematococcus pluvialis</name>
    <dbReference type="NCBI Taxonomy" id="44745"/>
    <lineage>
        <taxon>Eukaryota</taxon>
        <taxon>Viridiplantae</taxon>
        <taxon>Chlorophyta</taxon>
        <taxon>core chlorophytes</taxon>
        <taxon>Chlorophyceae</taxon>
        <taxon>CS clade</taxon>
        <taxon>Chlamydomonadales</taxon>
        <taxon>Haematococcaceae</taxon>
        <taxon>Haematococcus</taxon>
    </lineage>
</organism>
<dbReference type="AlphaFoldDB" id="A0A699YY96"/>
<keyword evidence="3" id="KW-1185">Reference proteome</keyword>
<feature type="region of interest" description="Disordered" evidence="1">
    <location>
        <begin position="124"/>
        <end position="146"/>
    </location>
</feature>
<proteinExistence type="predicted"/>
<evidence type="ECO:0000313" key="2">
    <source>
        <dbReference type="EMBL" id="GFH15257.1"/>
    </source>
</evidence>
<feature type="compositionally biased region" description="Pro residues" evidence="1">
    <location>
        <begin position="124"/>
        <end position="139"/>
    </location>
</feature>
<protein>
    <submittedName>
        <fullName evidence="2">Uncharacterized protein</fullName>
    </submittedName>
</protein>
<dbReference type="EMBL" id="BLLF01000825">
    <property type="protein sequence ID" value="GFH15257.1"/>
    <property type="molecule type" value="Genomic_DNA"/>
</dbReference>
<name>A0A699YY96_HAELA</name>
<reference evidence="2 3" key="1">
    <citation type="submission" date="2020-02" db="EMBL/GenBank/DDBJ databases">
        <title>Draft genome sequence of Haematococcus lacustris strain NIES-144.</title>
        <authorList>
            <person name="Morimoto D."/>
            <person name="Nakagawa S."/>
            <person name="Yoshida T."/>
            <person name="Sawayama S."/>
        </authorList>
    </citation>
    <scope>NUCLEOTIDE SEQUENCE [LARGE SCALE GENOMIC DNA]</scope>
    <source>
        <strain evidence="2 3">NIES-144</strain>
    </source>
</reference>